<keyword evidence="4 7" id="KW-0547">Nucleotide-binding</keyword>
<feature type="binding site" evidence="7 8">
    <location>
        <position position="116"/>
    </location>
    <ligand>
        <name>ATP</name>
        <dbReference type="ChEBI" id="CHEBI:30616"/>
    </ligand>
</feature>
<evidence type="ECO:0000256" key="8">
    <source>
        <dbReference type="PROSITE-ProRule" id="PRU00706"/>
    </source>
</evidence>
<evidence type="ECO:0000256" key="9">
    <source>
        <dbReference type="RuleBase" id="RU004011"/>
    </source>
</evidence>
<feature type="binding site" evidence="7 8">
    <location>
        <position position="61"/>
    </location>
    <ligand>
        <name>ATP</name>
        <dbReference type="ChEBI" id="CHEBI:30616"/>
    </ligand>
</feature>
<evidence type="ECO:0000256" key="5">
    <source>
        <dbReference type="ARBA" id="ARBA00022777"/>
    </source>
</evidence>
<feature type="active site" description="Pros-phosphohistidine intermediate" evidence="7 8">
    <location>
        <position position="119"/>
    </location>
</feature>
<feature type="binding site" evidence="7 8">
    <location>
        <position position="106"/>
    </location>
    <ligand>
        <name>ATP</name>
        <dbReference type="ChEBI" id="CHEBI:30616"/>
    </ligand>
</feature>
<evidence type="ECO:0000256" key="6">
    <source>
        <dbReference type="ARBA" id="ARBA00022840"/>
    </source>
</evidence>
<dbReference type="GO" id="GO:0006228">
    <property type="term" value="P:UTP biosynthetic process"/>
    <property type="evidence" value="ECO:0007669"/>
    <property type="project" value="UniProtKB-UniRule"/>
</dbReference>
<keyword evidence="5 7" id="KW-0418">Kinase</keyword>
<dbReference type="AlphaFoldDB" id="A0A2N2E8S6"/>
<keyword evidence="6 7" id="KW-0067">ATP-binding</keyword>
<reference evidence="11 12" key="1">
    <citation type="journal article" date="2017" name="ISME J.">
        <title>Potential for microbial H2 and metal transformations associated with novel bacteria and archaea in deep terrestrial subsurface sediments.</title>
        <authorList>
            <person name="Hernsdorf A.W."/>
            <person name="Amano Y."/>
            <person name="Miyakawa K."/>
            <person name="Ise K."/>
            <person name="Suzuki Y."/>
            <person name="Anantharaman K."/>
            <person name="Probst A."/>
            <person name="Burstein D."/>
            <person name="Thomas B.C."/>
            <person name="Banfield J.F."/>
        </authorList>
    </citation>
    <scope>NUCLEOTIDE SEQUENCE [LARGE SCALE GENOMIC DNA]</scope>
    <source>
        <strain evidence="11">HGW-Falkowbacteria-1</strain>
    </source>
</reference>
<dbReference type="SMART" id="SM00562">
    <property type="entry name" value="NDK"/>
    <property type="match status" value="1"/>
</dbReference>
<dbReference type="PANTHER" id="PTHR46161">
    <property type="entry name" value="NUCLEOSIDE DIPHOSPHATE KINASE"/>
    <property type="match status" value="1"/>
</dbReference>
<feature type="domain" description="Nucleoside diphosphate kinase-like" evidence="10">
    <location>
        <begin position="5"/>
        <end position="141"/>
    </location>
</feature>
<comment type="subcellular location">
    <subcellularLocation>
        <location evidence="7">Cytoplasm</location>
    </subcellularLocation>
</comment>
<dbReference type="GO" id="GO:0005524">
    <property type="term" value="F:ATP binding"/>
    <property type="evidence" value="ECO:0007669"/>
    <property type="project" value="UniProtKB-UniRule"/>
</dbReference>
<evidence type="ECO:0000256" key="3">
    <source>
        <dbReference type="ARBA" id="ARBA00022679"/>
    </source>
</evidence>
<keyword evidence="7" id="KW-0963">Cytoplasm</keyword>
<sequence>MQLKSNRTFTMIKPKSVEHGHMGEIIDIIIKDGFKIVAMKMLRLSTADAQKFYNIHSAKPFFDDLVQSMTNGPIIVAVLEKDDAVNNYRRLIGCTNPKEAVEGTIRKKYGISISDNSVHGSDSDENAEVETYFYFSEREIC</sequence>
<dbReference type="HAMAP" id="MF_00451">
    <property type="entry name" value="NDP_kinase"/>
    <property type="match status" value="1"/>
</dbReference>
<feature type="binding site" evidence="7 8">
    <location>
        <position position="13"/>
    </location>
    <ligand>
        <name>ATP</name>
        <dbReference type="ChEBI" id="CHEBI:30616"/>
    </ligand>
</feature>
<evidence type="ECO:0000256" key="2">
    <source>
        <dbReference type="ARBA" id="ARBA00008142"/>
    </source>
</evidence>
<dbReference type="EC" id="2.7.4.6" evidence="7"/>
<dbReference type="GO" id="GO:0004550">
    <property type="term" value="F:nucleoside diphosphate kinase activity"/>
    <property type="evidence" value="ECO:0007669"/>
    <property type="project" value="UniProtKB-UniRule"/>
</dbReference>
<comment type="catalytic activity">
    <reaction evidence="7">
        <text>a 2'-deoxyribonucleoside 5'-diphosphate + ATP = a 2'-deoxyribonucleoside 5'-triphosphate + ADP</text>
        <dbReference type="Rhea" id="RHEA:44640"/>
        <dbReference type="ChEBI" id="CHEBI:30616"/>
        <dbReference type="ChEBI" id="CHEBI:61560"/>
        <dbReference type="ChEBI" id="CHEBI:73316"/>
        <dbReference type="ChEBI" id="CHEBI:456216"/>
        <dbReference type="EC" id="2.7.4.6"/>
    </reaction>
</comment>
<feature type="binding site" evidence="7 8">
    <location>
        <position position="89"/>
    </location>
    <ligand>
        <name>ATP</name>
        <dbReference type="ChEBI" id="CHEBI:30616"/>
    </ligand>
</feature>
<keyword evidence="7" id="KW-0479">Metal-binding</keyword>
<evidence type="ECO:0000256" key="7">
    <source>
        <dbReference type="HAMAP-Rule" id="MF_00451"/>
    </source>
</evidence>
<dbReference type="EMBL" id="PHAI01000003">
    <property type="protein sequence ID" value="PKM91115.1"/>
    <property type="molecule type" value="Genomic_DNA"/>
</dbReference>
<dbReference type="Gene3D" id="3.30.70.141">
    <property type="entry name" value="Nucleoside diphosphate kinase-like domain"/>
    <property type="match status" value="1"/>
</dbReference>
<dbReference type="GO" id="GO:0006241">
    <property type="term" value="P:CTP biosynthetic process"/>
    <property type="evidence" value="ECO:0007669"/>
    <property type="project" value="UniProtKB-UniRule"/>
</dbReference>
<proteinExistence type="inferred from homology"/>
<organism evidence="11 12">
    <name type="scientific">Candidatus Falkowbacteria bacterium HGW-Falkowbacteria-1</name>
    <dbReference type="NCBI Taxonomy" id="2013768"/>
    <lineage>
        <taxon>Bacteria</taxon>
        <taxon>Candidatus Falkowiibacteriota</taxon>
    </lineage>
</organism>
<dbReference type="Pfam" id="PF00334">
    <property type="entry name" value="NDK"/>
    <property type="match status" value="1"/>
</dbReference>
<evidence type="ECO:0000259" key="10">
    <source>
        <dbReference type="SMART" id="SM00562"/>
    </source>
</evidence>
<comment type="subunit">
    <text evidence="7">Homotetramer.</text>
</comment>
<comment type="function">
    <text evidence="7">Major role in the synthesis of nucleoside triphosphates other than ATP. The ATP gamma phosphate is transferred to the NDP beta phosphate via a ping-pong mechanism, using a phosphorylated active-site intermediate.</text>
</comment>
<dbReference type="InterPro" id="IPR034907">
    <property type="entry name" value="NDK-like_dom"/>
</dbReference>
<dbReference type="Proteomes" id="UP000233517">
    <property type="component" value="Unassembled WGS sequence"/>
</dbReference>
<keyword evidence="7" id="KW-0546">Nucleotide metabolism</keyword>
<dbReference type="NCBIfam" id="NF001908">
    <property type="entry name" value="PRK00668.1"/>
    <property type="match status" value="1"/>
</dbReference>
<comment type="similarity">
    <text evidence="2 7 8 9">Belongs to the NDK family.</text>
</comment>
<dbReference type="FunFam" id="3.30.70.141:FF:000039">
    <property type="entry name" value="Nucleoside diphosphate kinase B"/>
    <property type="match status" value="1"/>
</dbReference>
<keyword evidence="7" id="KW-0460">Magnesium</keyword>
<dbReference type="PROSITE" id="PS51374">
    <property type="entry name" value="NDPK_LIKE"/>
    <property type="match status" value="1"/>
</dbReference>
<evidence type="ECO:0000313" key="12">
    <source>
        <dbReference type="Proteomes" id="UP000233517"/>
    </source>
</evidence>
<keyword evidence="7" id="KW-0597">Phosphoprotein</keyword>
<dbReference type="GO" id="GO:0005737">
    <property type="term" value="C:cytoplasm"/>
    <property type="evidence" value="ECO:0007669"/>
    <property type="project" value="UniProtKB-SubCell"/>
</dbReference>
<dbReference type="InterPro" id="IPR001564">
    <property type="entry name" value="Nucleoside_diP_kinase"/>
</dbReference>
<evidence type="ECO:0000256" key="4">
    <source>
        <dbReference type="ARBA" id="ARBA00022741"/>
    </source>
</evidence>
<keyword evidence="3 7" id="KW-0808">Transferase</keyword>
<evidence type="ECO:0000313" key="11">
    <source>
        <dbReference type="EMBL" id="PKM91115.1"/>
    </source>
</evidence>
<dbReference type="InterPro" id="IPR036850">
    <property type="entry name" value="NDK-like_dom_sf"/>
</dbReference>
<evidence type="ECO:0000256" key="1">
    <source>
        <dbReference type="ARBA" id="ARBA00001946"/>
    </source>
</evidence>
<protein>
    <recommendedName>
        <fullName evidence="7">Nucleoside diphosphate kinase</fullName>
        <shortName evidence="7">NDK</shortName>
        <shortName evidence="7">NDP kinase</shortName>
        <ecNumber evidence="7">2.7.4.6</ecNumber>
    </recommendedName>
    <alternativeName>
        <fullName evidence="7">Nucleoside-2-P kinase</fullName>
    </alternativeName>
</protein>
<comment type="cofactor">
    <cofactor evidence="1 7">
        <name>Mg(2+)</name>
        <dbReference type="ChEBI" id="CHEBI:18420"/>
    </cofactor>
</comment>
<gene>
    <name evidence="7" type="primary">ndk</name>
    <name evidence="11" type="ORF">CVU82_03610</name>
</gene>
<dbReference type="SUPFAM" id="SSF54919">
    <property type="entry name" value="Nucleoside diphosphate kinase, NDK"/>
    <property type="match status" value="1"/>
</dbReference>
<feature type="binding site" evidence="7 8">
    <location>
        <position position="95"/>
    </location>
    <ligand>
        <name>ATP</name>
        <dbReference type="ChEBI" id="CHEBI:30616"/>
    </ligand>
</feature>
<dbReference type="PRINTS" id="PR01243">
    <property type="entry name" value="NUCDPKINASE"/>
</dbReference>
<comment type="catalytic activity">
    <reaction evidence="7">
        <text>a ribonucleoside 5'-diphosphate + ATP = a ribonucleoside 5'-triphosphate + ADP</text>
        <dbReference type="Rhea" id="RHEA:18113"/>
        <dbReference type="ChEBI" id="CHEBI:30616"/>
        <dbReference type="ChEBI" id="CHEBI:57930"/>
        <dbReference type="ChEBI" id="CHEBI:61557"/>
        <dbReference type="ChEBI" id="CHEBI:456216"/>
        <dbReference type="EC" id="2.7.4.6"/>
    </reaction>
</comment>
<dbReference type="PANTHER" id="PTHR46161:SF3">
    <property type="entry name" value="NUCLEOSIDE DIPHOSPHATE KINASE DDB_G0292928-RELATED"/>
    <property type="match status" value="1"/>
</dbReference>
<name>A0A2N2E8S6_9BACT</name>
<dbReference type="CDD" id="cd04413">
    <property type="entry name" value="NDPk_I"/>
    <property type="match status" value="1"/>
</dbReference>
<dbReference type="GO" id="GO:0006183">
    <property type="term" value="P:GTP biosynthetic process"/>
    <property type="evidence" value="ECO:0007669"/>
    <property type="project" value="UniProtKB-UniRule"/>
</dbReference>
<dbReference type="GO" id="GO:0046872">
    <property type="term" value="F:metal ion binding"/>
    <property type="evidence" value="ECO:0007669"/>
    <property type="project" value="UniProtKB-KW"/>
</dbReference>
<comment type="caution">
    <text evidence="11">The sequence shown here is derived from an EMBL/GenBank/DDBJ whole genome shotgun (WGS) entry which is preliminary data.</text>
</comment>
<accession>A0A2N2E8S6</accession>